<keyword evidence="3" id="KW-1185">Reference proteome</keyword>
<evidence type="ECO:0000313" key="3">
    <source>
        <dbReference type="Proteomes" id="UP001219525"/>
    </source>
</evidence>
<organism evidence="2 3">
    <name type="scientific">Mycena pura</name>
    <dbReference type="NCBI Taxonomy" id="153505"/>
    <lineage>
        <taxon>Eukaryota</taxon>
        <taxon>Fungi</taxon>
        <taxon>Dikarya</taxon>
        <taxon>Basidiomycota</taxon>
        <taxon>Agaricomycotina</taxon>
        <taxon>Agaricomycetes</taxon>
        <taxon>Agaricomycetidae</taxon>
        <taxon>Agaricales</taxon>
        <taxon>Marasmiineae</taxon>
        <taxon>Mycenaceae</taxon>
        <taxon>Mycena</taxon>
    </lineage>
</organism>
<dbReference type="AlphaFoldDB" id="A0AAD6Y797"/>
<feature type="region of interest" description="Disordered" evidence="1">
    <location>
        <begin position="29"/>
        <end position="50"/>
    </location>
</feature>
<dbReference type="EMBL" id="JARJCW010000077">
    <property type="protein sequence ID" value="KAJ7197580.1"/>
    <property type="molecule type" value="Genomic_DNA"/>
</dbReference>
<reference evidence="2" key="1">
    <citation type="submission" date="2023-03" db="EMBL/GenBank/DDBJ databases">
        <title>Massive genome expansion in bonnet fungi (Mycena s.s.) driven by repeated elements and novel gene families across ecological guilds.</title>
        <authorList>
            <consortium name="Lawrence Berkeley National Laboratory"/>
            <person name="Harder C.B."/>
            <person name="Miyauchi S."/>
            <person name="Viragh M."/>
            <person name="Kuo A."/>
            <person name="Thoen E."/>
            <person name="Andreopoulos B."/>
            <person name="Lu D."/>
            <person name="Skrede I."/>
            <person name="Drula E."/>
            <person name="Henrissat B."/>
            <person name="Morin E."/>
            <person name="Kohler A."/>
            <person name="Barry K."/>
            <person name="LaButti K."/>
            <person name="Morin E."/>
            <person name="Salamov A."/>
            <person name="Lipzen A."/>
            <person name="Mereny Z."/>
            <person name="Hegedus B."/>
            <person name="Baldrian P."/>
            <person name="Stursova M."/>
            <person name="Weitz H."/>
            <person name="Taylor A."/>
            <person name="Grigoriev I.V."/>
            <person name="Nagy L.G."/>
            <person name="Martin F."/>
            <person name="Kauserud H."/>
        </authorList>
    </citation>
    <scope>NUCLEOTIDE SEQUENCE</scope>
    <source>
        <strain evidence="2">9144</strain>
    </source>
</reference>
<accession>A0AAD6Y797</accession>
<protein>
    <submittedName>
        <fullName evidence="2">Uncharacterized protein</fullName>
    </submittedName>
</protein>
<sequence>MAADTVGEKCKDGFAFCVLLLCFGSGASHHARSARRPPPVPLPTPTPPPSACPRCRTAHRLSTPLCFLCASGTCMAPQLLVAVGCLTAVIRLAAAAHCCLRHLTPPSALASWPAANI</sequence>
<evidence type="ECO:0000313" key="2">
    <source>
        <dbReference type="EMBL" id="KAJ7197580.1"/>
    </source>
</evidence>
<feature type="compositionally biased region" description="Pro residues" evidence="1">
    <location>
        <begin position="36"/>
        <end position="50"/>
    </location>
</feature>
<proteinExistence type="predicted"/>
<evidence type="ECO:0000256" key="1">
    <source>
        <dbReference type="SAM" id="MobiDB-lite"/>
    </source>
</evidence>
<name>A0AAD6Y797_9AGAR</name>
<dbReference type="Proteomes" id="UP001219525">
    <property type="component" value="Unassembled WGS sequence"/>
</dbReference>
<comment type="caution">
    <text evidence="2">The sequence shown here is derived from an EMBL/GenBank/DDBJ whole genome shotgun (WGS) entry which is preliminary data.</text>
</comment>
<gene>
    <name evidence="2" type="ORF">GGX14DRAFT_574059</name>
</gene>